<dbReference type="GO" id="GO:0015347">
    <property type="term" value="F:sodium-independent organic anion transmembrane transporter activity"/>
    <property type="evidence" value="ECO:0007669"/>
    <property type="project" value="TreeGrafter"/>
</dbReference>
<accession>A0A674I6J4</accession>
<dbReference type="InterPro" id="IPR036259">
    <property type="entry name" value="MFS_trans_sf"/>
</dbReference>
<feature type="compositionally biased region" description="Low complexity" evidence="16">
    <location>
        <begin position="691"/>
        <end position="701"/>
    </location>
</feature>
<sequence>MTVETDSNVNHSNLEVEPTQPLEDGAIKQVPGKKKKSCCTGLKVFLVALSFSYLSKTLSGTVMKSSITQIERRFDIPSSVAGLIDGSFEMGNLLVLAFVSYFGAKFHRPKIIALGCCIMSAGSIFTAMPHFFMGYYKYETASHAVLSVNSTSSLSPCSVDQNVTGVSETLSEHPDSDCVKAASSYMWIYVLLGNLLRGVGESPITPLGISYLDDFAKEEDAPLYIACLHTIAMIGPIIGYLLGSLCASLYVDIGFVDLGSITITPKDSRWVGAWWLGFIIAGITNLIAAVPFCFLPKSLKKQEEENNDKISSDLSKIKGHQSRHHESENHQPVKWSVTSEGFFSSLKRVLSNRIYVTFLCCSLLQFSSFIGFLTYKPKYMEQQYGQSASKSNFVTGVTALPAVSIGIFLGGLIMKKYKMGMIGATKFGFGMSLMAFLISLSYFFVGCENHVVAGLTVSYDGKPVARHETTLFSVCNSDCKCATKQWNPVCGDNGITYMSACLAGCKDSTGHGKNKVYHNCSCMEITASQSGNTSVILGQCPKSDDCSRKFIYYTVLQVISAFFYALGGTPLYMVMFRCVHPELKSLAVGLYTLIMRALAGIPAPIYFGALIDRTCLKWGSGSCGHRGACRIYDSDEYRYTYLGLVAGFRLPSYFLAFLFYTMVKKRYQARDPKSTDNGGQESVPMNKEANSKSNEYLSSSSDVERESRI</sequence>
<dbReference type="RefSeq" id="XP_024059016.2">
    <property type="nucleotide sequence ID" value="XM_024203248.3"/>
</dbReference>
<dbReference type="GO" id="GO:1905431">
    <property type="term" value="P:microcystin transport"/>
    <property type="evidence" value="ECO:0007669"/>
    <property type="project" value="Ensembl"/>
</dbReference>
<dbReference type="GO" id="GO:0009408">
    <property type="term" value="P:response to heat"/>
    <property type="evidence" value="ECO:0007669"/>
    <property type="project" value="Ensembl"/>
</dbReference>
<keyword evidence="7" id="KW-0445">Lipid transport</keyword>
<dbReference type="GO" id="GO:0010467">
    <property type="term" value="P:gene expression"/>
    <property type="evidence" value="ECO:0007669"/>
    <property type="project" value="Ensembl"/>
</dbReference>
<comment type="catalytic activity">
    <reaction evidence="12">
        <text>3,3',5'-triiodo-L-thyronine(out) = 3,3',5'-triiodo-L-thyronine(in)</text>
        <dbReference type="Rhea" id="RHEA:71815"/>
        <dbReference type="ChEBI" id="CHEBI:57261"/>
    </reaction>
</comment>
<dbReference type="GO" id="GO:1901652">
    <property type="term" value="P:response to peptide"/>
    <property type="evidence" value="ECO:0007669"/>
    <property type="project" value="Ensembl"/>
</dbReference>
<feature type="transmembrane region" description="Helical" evidence="15">
    <location>
        <begin position="221"/>
        <end position="251"/>
    </location>
</feature>
<dbReference type="PROSITE" id="PS50850">
    <property type="entry name" value="MFS"/>
    <property type="match status" value="1"/>
</dbReference>
<dbReference type="GO" id="GO:1904640">
    <property type="term" value="P:response to methionine"/>
    <property type="evidence" value="ECO:0007669"/>
    <property type="project" value="Ensembl"/>
</dbReference>
<dbReference type="InterPro" id="IPR036058">
    <property type="entry name" value="Kazal_dom_sf"/>
</dbReference>
<feature type="transmembrane region" description="Helical" evidence="15">
    <location>
        <begin position="641"/>
        <end position="663"/>
    </location>
</feature>
<reference evidence="19" key="1">
    <citation type="submission" date="2025-08" db="UniProtKB">
        <authorList>
            <consortium name="Ensembl"/>
        </authorList>
    </citation>
    <scope>IDENTIFICATION</scope>
</reference>
<feature type="transmembrane region" description="Helical" evidence="15">
    <location>
        <begin position="393"/>
        <end position="414"/>
    </location>
</feature>
<dbReference type="Pfam" id="PF07648">
    <property type="entry name" value="Kazal_2"/>
    <property type="match status" value="1"/>
</dbReference>
<evidence type="ECO:0000256" key="11">
    <source>
        <dbReference type="ARBA" id="ARBA00023180"/>
    </source>
</evidence>
<evidence type="ECO:0000256" key="5">
    <source>
        <dbReference type="ARBA" id="ARBA00022692"/>
    </source>
</evidence>
<dbReference type="GO" id="GO:0006811">
    <property type="term" value="P:monoatomic ion transport"/>
    <property type="evidence" value="ECO:0007669"/>
    <property type="project" value="UniProtKB-KW"/>
</dbReference>
<organism evidence="19 20">
    <name type="scientific">Terrapene triunguis</name>
    <name type="common">Three-toed box turtle</name>
    <dbReference type="NCBI Taxonomy" id="2587831"/>
    <lineage>
        <taxon>Eukaryota</taxon>
        <taxon>Metazoa</taxon>
        <taxon>Chordata</taxon>
        <taxon>Craniata</taxon>
        <taxon>Vertebrata</taxon>
        <taxon>Euteleostomi</taxon>
        <taxon>Archelosauria</taxon>
        <taxon>Testudinata</taxon>
        <taxon>Testudines</taxon>
        <taxon>Cryptodira</taxon>
        <taxon>Durocryptodira</taxon>
        <taxon>Testudinoidea</taxon>
        <taxon>Emydidae</taxon>
        <taxon>Terrapene</taxon>
    </lineage>
</organism>
<dbReference type="PANTHER" id="PTHR11388">
    <property type="entry name" value="ORGANIC ANION TRANSPORTER"/>
    <property type="match status" value="1"/>
</dbReference>
<dbReference type="GO" id="GO:0009612">
    <property type="term" value="P:response to mechanical stimulus"/>
    <property type="evidence" value="ECO:0007669"/>
    <property type="project" value="Ensembl"/>
</dbReference>
<dbReference type="GO" id="GO:0015833">
    <property type="term" value="P:peptide transport"/>
    <property type="evidence" value="ECO:0007669"/>
    <property type="project" value="Ensembl"/>
</dbReference>
<comment type="caution">
    <text evidence="15">Lacks conserved residue(s) required for the propagation of feature annotation.</text>
</comment>
<evidence type="ECO:0000256" key="3">
    <source>
        <dbReference type="ARBA" id="ARBA00022448"/>
    </source>
</evidence>
<keyword evidence="9 15" id="KW-0472">Membrane</keyword>
<dbReference type="GO" id="GO:0042440">
    <property type="term" value="P:pigment metabolic process"/>
    <property type="evidence" value="ECO:0007669"/>
    <property type="project" value="Ensembl"/>
</dbReference>
<keyword evidence="20" id="KW-1185">Reference proteome</keyword>
<dbReference type="GO" id="GO:0006855">
    <property type="term" value="P:xenobiotic transmembrane transport"/>
    <property type="evidence" value="ECO:0007669"/>
    <property type="project" value="Ensembl"/>
</dbReference>
<dbReference type="PANTHER" id="PTHR11388:SF89">
    <property type="entry name" value="SOLUTE CARRIER ORGANIC ANION TRANSPORTER FAMILY MEMBER 1B3"/>
    <property type="match status" value="1"/>
</dbReference>
<evidence type="ECO:0000259" key="17">
    <source>
        <dbReference type="PROSITE" id="PS50850"/>
    </source>
</evidence>
<evidence type="ECO:0000256" key="16">
    <source>
        <dbReference type="SAM" id="MobiDB-lite"/>
    </source>
</evidence>
<proteinExistence type="inferred from homology"/>
<dbReference type="NCBIfam" id="TIGR00805">
    <property type="entry name" value="oat"/>
    <property type="match status" value="1"/>
</dbReference>
<dbReference type="GO" id="GO:0006789">
    <property type="term" value="P:bilirubin conjugation"/>
    <property type="evidence" value="ECO:0007669"/>
    <property type="project" value="Ensembl"/>
</dbReference>
<evidence type="ECO:0000256" key="10">
    <source>
        <dbReference type="ARBA" id="ARBA00023157"/>
    </source>
</evidence>
<feature type="domain" description="Kazal-like" evidence="18">
    <location>
        <begin position="469"/>
        <end position="524"/>
    </location>
</feature>
<protein>
    <recommendedName>
        <fullName evidence="15">Solute carrier organic anion transporter family member</fullName>
    </recommendedName>
</protein>
<evidence type="ECO:0000256" key="6">
    <source>
        <dbReference type="ARBA" id="ARBA00022989"/>
    </source>
</evidence>
<dbReference type="GeneTree" id="ENSGT01150000286901"/>
<feature type="transmembrane region" description="Helical" evidence="15">
    <location>
        <begin position="111"/>
        <end position="132"/>
    </location>
</feature>
<dbReference type="PROSITE" id="PS51465">
    <property type="entry name" value="KAZAL_2"/>
    <property type="match status" value="1"/>
</dbReference>
<evidence type="ECO:0000256" key="2">
    <source>
        <dbReference type="ARBA" id="ARBA00009657"/>
    </source>
</evidence>
<keyword evidence="3 15" id="KW-0813">Transport</keyword>
<dbReference type="GO" id="GO:0098657">
    <property type="term" value="P:import into cell"/>
    <property type="evidence" value="ECO:0007669"/>
    <property type="project" value="Ensembl"/>
</dbReference>
<dbReference type="InterPro" id="IPR020846">
    <property type="entry name" value="MFS_dom"/>
</dbReference>
<comment type="similarity">
    <text evidence="2 15">Belongs to the organo anion transporter (TC 2.A.60) family.</text>
</comment>
<dbReference type="GeneID" id="112108934"/>
<comment type="catalytic activity">
    <reaction evidence="14">
        <text>L-thyroxine sulfate(out) = L-thyroxine sulfate(in)</text>
        <dbReference type="Rhea" id="RHEA:73311"/>
        <dbReference type="ChEBI" id="CHEBI:176512"/>
    </reaction>
</comment>
<dbReference type="Pfam" id="PF03137">
    <property type="entry name" value="OATP"/>
    <property type="match status" value="1"/>
</dbReference>
<dbReference type="Proteomes" id="UP000472274">
    <property type="component" value="Unplaced"/>
</dbReference>
<dbReference type="AlphaFoldDB" id="A0A674I6J4"/>
<dbReference type="FunFam" id="3.30.60.30:FF:000048">
    <property type="entry name" value="Solute carrier organic anion transporter family member"/>
    <property type="match status" value="1"/>
</dbReference>
<keyword evidence="10" id="KW-1015">Disulfide bond</keyword>
<comment type="catalytic activity">
    <reaction evidence="13">
        <text>L-thyroxine(out) = L-thyroxine(in)</text>
        <dbReference type="Rhea" id="RHEA:71819"/>
        <dbReference type="ChEBI" id="CHEBI:58448"/>
    </reaction>
</comment>
<evidence type="ECO:0000313" key="19">
    <source>
        <dbReference type="Ensembl" id="ENSTMTP00000004981.1"/>
    </source>
</evidence>
<dbReference type="GO" id="GO:0019228">
    <property type="term" value="P:neuronal action potential"/>
    <property type="evidence" value="ECO:0007669"/>
    <property type="project" value="Ensembl"/>
</dbReference>
<dbReference type="InterPro" id="IPR004156">
    <property type="entry name" value="OATP"/>
</dbReference>
<dbReference type="FunFam" id="1.20.1250.20:FF:000644">
    <property type="entry name" value="Solute carrier organic anion transporter family member"/>
    <property type="match status" value="1"/>
</dbReference>
<reference evidence="19" key="2">
    <citation type="submission" date="2025-09" db="UniProtKB">
        <authorList>
            <consortium name="Ensembl"/>
        </authorList>
    </citation>
    <scope>IDENTIFICATION</scope>
</reference>
<feature type="transmembrane region" description="Helical" evidence="15">
    <location>
        <begin position="271"/>
        <end position="295"/>
    </location>
</feature>
<feature type="domain" description="Major facilitator superfamily (MFS) profile" evidence="17">
    <location>
        <begin position="45"/>
        <end position="664"/>
    </location>
</feature>
<dbReference type="GO" id="GO:0016323">
    <property type="term" value="C:basolateral plasma membrane"/>
    <property type="evidence" value="ECO:0007669"/>
    <property type="project" value="TreeGrafter"/>
</dbReference>
<evidence type="ECO:0000256" key="4">
    <source>
        <dbReference type="ARBA" id="ARBA00022475"/>
    </source>
</evidence>
<dbReference type="GO" id="GO:0015125">
    <property type="term" value="F:bile acid transmembrane transporter activity"/>
    <property type="evidence" value="ECO:0007669"/>
    <property type="project" value="TreeGrafter"/>
</dbReference>
<name>A0A674I6J4_9SAUR</name>
<evidence type="ECO:0000259" key="18">
    <source>
        <dbReference type="PROSITE" id="PS51465"/>
    </source>
</evidence>
<feature type="transmembrane region" description="Helical" evidence="15">
    <location>
        <begin position="586"/>
        <end position="607"/>
    </location>
</feature>
<dbReference type="GO" id="GO:0006805">
    <property type="term" value="P:xenobiotic metabolic process"/>
    <property type="evidence" value="ECO:0007669"/>
    <property type="project" value="Ensembl"/>
</dbReference>
<keyword evidence="8 15" id="KW-0406">Ion transport</keyword>
<evidence type="ECO:0000256" key="12">
    <source>
        <dbReference type="ARBA" id="ARBA00050960"/>
    </source>
</evidence>
<keyword evidence="5 15" id="KW-0812">Transmembrane</keyword>
<keyword evidence="11" id="KW-0325">Glycoprotein</keyword>
<evidence type="ECO:0000256" key="1">
    <source>
        <dbReference type="ARBA" id="ARBA00004651"/>
    </source>
</evidence>
<evidence type="ECO:0000256" key="15">
    <source>
        <dbReference type="RuleBase" id="RU362056"/>
    </source>
</evidence>
<dbReference type="GO" id="GO:0009636">
    <property type="term" value="P:response to toxic substance"/>
    <property type="evidence" value="ECO:0007669"/>
    <property type="project" value="Ensembl"/>
</dbReference>
<evidence type="ECO:0000256" key="13">
    <source>
        <dbReference type="ARBA" id="ARBA00051340"/>
    </source>
</evidence>
<dbReference type="Gene3D" id="1.20.1250.20">
    <property type="entry name" value="MFS general substrate transporter like domains"/>
    <property type="match status" value="1"/>
</dbReference>
<feature type="transmembrane region" description="Helical" evidence="15">
    <location>
        <begin position="426"/>
        <end position="445"/>
    </location>
</feature>
<dbReference type="InterPro" id="IPR002350">
    <property type="entry name" value="Kazal_dom"/>
</dbReference>
<dbReference type="GO" id="GO:0051649">
    <property type="term" value="P:establishment of localization in cell"/>
    <property type="evidence" value="ECO:0007669"/>
    <property type="project" value="Ensembl"/>
</dbReference>
<dbReference type="SUPFAM" id="SSF103473">
    <property type="entry name" value="MFS general substrate transporter"/>
    <property type="match status" value="1"/>
</dbReference>
<evidence type="ECO:0000256" key="9">
    <source>
        <dbReference type="ARBA" id="ARBA00023136"/>
    </source>
</evidence>
<evidence type="ECO:0000256" key="7">
    <source>
        <dbReference type="ARBA" id="ARBA00023055"/>
    </source>
</evidence>
<feature type="transmembrane region" description="Helical" evidence="15">
    <location>
        <begin position="354"/>
        <end position="373"/>
    </location>
</feature>
<comment type="subcellular location">
    <subcellularLocation>
        <location evidence="1 15">Cell membrane</location>
        <topology evidence="1 15">Multi-pass membrane protein</topology>
    </subcellularLocation>
</comment>
<keyword evidence="6 15" id="KW-1133">Transmembrane helix</keyword>
<gene>
    <name evidence="19" type="primary">LOC112108934</name>
</gene>
<dbReference type="InParanoid" id="A0A674I6J4"/>
<dbReference type="GO" id="GO:0048265">
    <property type="term" value="P:response to pain"/>
    <property type="evidence" value="ECO:0007669"/>
    <property type="project" value="Ensembl"/>
</dbReference>
<keyword evidence="4" id="KW-1003">Cell membrane</keyword>
<dbReference type="SUPFAM" id="SSF100895">
    <property type="entry name" value="Kazal-type serine protease inhibitors"/>
    <property type="match status" value="1"/>
</dbReference>
<evidence type="ECO:0000313" key="20">
    <source>
        <dbReference type="Proteomes" id="UP000472274"/>
    </source>
</evidence>
<feature type="region of interest" description="Disordered" evidence="16">
    <location>
        <begin position="670"/>
        <end position="709"/>
    </location>
</feature>
<dbReference type="Ensembl" id="ENSTMTT00000005144.1">
    <property type="protein sequence ID" value="ENSTMTP00000004981.1"/>
    <property type="gene ID" value="ENSTMTG00000003705.1"/>
</dbReference>
<dbReference type="GO" id="GO:0043252">
    <property type="term" value="P:sodium-independent organic anion transport"/>
    <property type="evidence" value="ECO:0007669"/>
    <property type="project" value="TreeGrafter"/>
</dbReference>
<dbReference type="GO" id="GO:0043627">
    <property type="term" value="P:response to estrogen"/>
    <property type="evidence" value="ECO:0007669"/>
    <property type="project" value="Ensembl"/>
</dbReference>
<evidence type="ECO:0000256" key="14">
    <source>
        <dbReference type="ARBA" id="ARBA00052624"/>
    </source>
</evidence>
<evidence type="ECO:0000256" key="8">
    <source>
        <dbReference type="ARBA" id="ARBA00023065"/>
    </source>
</evidence>
<feature type="transmembrane region" description="Helical" evidence="15">
    <location>
        <begin position="76"/>
        <end position="99"/>
    </location>
</feature>
<feature type="transmembrane region" description="Helical" evidence="15">
    <location>
        <begin position="550"/>
        <end position="574"/>
    </location>
</feature>